<proteinExistence type="predicted"/>
<comment type="caution">
    <text evidence="1">The sequence shown here is derived from an EMBL/GenBank/DDBJ whole genome shotgun (WGS) entry which is preliminary data.</text>
</comment>
<reference evidence="1" key="1">
    <citation type="submission" date="2019-09" db="EMBL/GenBank/DDBJ databases">
        <authorList>
            <person name="Teo W.F.A."/>
            <person name="Duangmal K."/>
        </authorList>
    </citation>
    <scope>NUCLEOTIDE SEQUENCE [LARGE SCALE GENOMIC DNA]</scope>
    <source>
        <strain evidence="1">K81G1</strain>
    </source>
</reference>
<dbReference type="RefSeq" id="WP_144751546.1">
    <property type="nucleotide sequence ID" value="NZ_VMNW02000051.1"/>
</dbReference>
<dbReference type="AlphaFoldDB" id="A0A5N0UV03"/>
<dbReference type="Gene3D" id="3.30.450.40">
    <property type="match status" value="2"/>
</dbReference>
<name>A0A5N0UV03_9PSEU</name>
<organism evidence="1 2">
    <name type="scientific">Amycolatopsis acidicola</name>
    <dbReference type="NCBI Taxonomy" id="2596893"/>
    <lineage>
        <taxon>Bacteria</taxon>
        <taxon>Bacillati</taxon>
        <taxon>Actinomycetota</taxon>
        <taxon>Actinomycetes</taxon>
        <taxon>Pseudonocardiales</taxon>
        <taxon>Pseudonocardiaceae</taxon>
        <taxon>Amycolatopsis</taxon>
    </lineage>
</organism>
<gene>
    <name evidence="1" type="ORF">FPZ12_028165</name>
</gene>
<sequence length="184" mass="20004">MVHELSAETLHRLRRKAVAQRESALEQWTRVRADRDQHLIDAEVRDARRSLLEEARLRAGDHAAVLFDAVFLAIADLPTRLEAILGAALAATDATACDLRLLDPHDGTLRVVAYRGLSPPAHRFPRDVASYPLSLGGEVLGVLSLHNRRSHRPSRNATLVAAGAAQAIATAPARRALTAPVTSR</sequence>
<evidence type="ECO:0000313" key="1">
    <source>
        <dbReference type="EMBL" id="KAA9156203.1"/>
    </source>
</evidence>
<evidence type="ECO:0008006" key="3">
    <source>
        <dbReference type="Google" id="ProtNLM"/>
    </source>
</evidence>
<evidence type="ECO:0000313" key="2">
    <source>
        <dbReference type="Proteomes" id="UP000319769"/>
    </source>
</evidence>
<protein>
    <recommendedName>
        <fullName evidence="3">GAF domain-containing protein</fullName>
    </recommendedName>
</protein>
<dbReference type="EMBL" id="VMNW02000051">
    <property type="protein sequence ID" value="KAA9156203.1"/>
    <property type="molecule type" value="Genomic_DNA"/>
</dbReference>
<dbReference type="Proteomes" id="UP000319769">
    <property type="component" value="Unassembled WGS sequence"/>
</dbReference>
<keyword evidence="2" id="KW-1185">Reference proteome</keyword>
<dbReference type="SUPFAM" id="SSF55781">
    <property type="entry name" value="GAF domain-like"/>
    <property type="match status" value="1"/>
</dbReference>
<accession>A0A5N0UV03</accession>
<dbReference type="InterPro" id="IPR029016">
    <property type="entry name" value="GAF-like_dom_sf"/>
</dbReference>